<protein>
    <submittedName>
        <fullName evidence="4">Beta-lactamase family protein</fullName>
    </submittedName>
</protein>
<dbReference type="PANTHER" id="PTHR46825:SF9">
    <property type="entry name" value="BETA-LACTAMASE-RELATED DOMAIN-CONTAINING PROTEIN"/>
    <property type="match status" value="1"/>
</dbReference>
<dbReference type="InterPro" id="IPR012338">
    <property type="entry name" value="Beta-lactam/transpept-like"/>
</dbReference>
<gene>
    <name evidence="4" type="ORF">JRJ22_07285</name>
</gene>
<keyword evidence="5" id="KW-1185">Reference proteome</keyword>
<dbReference type="Pfam" id="PF00144">
    <property type="entry name" value="Beta-lactamase"/>
    <property type="match status" value="1"/>
</dbReference>
<keyword evidence="1" id="KW-0812">Transmembrane</keyword>
<dbReference type="RefSeq" id="WP_206103863.1">
    <property type="nucleotide sequence ID" value="NZ_CP070969.1"/>
</dbReference>
<evidence type="ECO:0000256" key="1">
    <source>
        <dbReference type="SAM" id="Phobius"/>
    </source>
</evidence>
<dbReference type="InterPro" id="IPR050491">
    <property type="entry name" value="AmpC-like"/>
</dbReference>
<proteinExistence type="predicted"/>
<dbReference type="SUPFAM" id="SSF56601">
    <property type="entry name" value="beta-lactamase/transpeptidase-like"/>
    <property type="match status" value="1"/>
</dbReference>
<dbReference type="PANTHER" id="PTHR46825">
    <property type="entry name" value="D-ALANYL-D-ALANINE-CARBOXYPEPTIDASE/ENDOPEPTIDASE AMPH"/>
    <property type="match status" value="1"/>
</dbReference>
<evidence type="ECO:0000313" key="5">
    <source>
        <dbReference type="Proteomes" id="UP000663452"/>
    </source>
</evidence>
<dbReference type="EMBL" id="CP070969">
    <property type="protein sequence ID" value="QSF46382.1"/>
    <property type="molecule type" value="Genomic_DNA"/>
</dbReference>
<feature type="signal peptide" evidence="2">
    <location>
        <begin position="1"/>
        <end position="32"/>
    </location>
</feature>
<feature type="transmembrane region" description="Helical" evidence="1">
    <location>
        <begin position="570"/>
        <end position="591"/>
    </location>
</feature>
<keyword evidence="1" id="KW-0472">Membrane</keyword>
<reference evidence="4 5" key="1">
    <citation type="submission" date="2021-02" db="EMBL/GenBank/DDBJ databases">
        <title>Paenibacillus tianjinensis sp. nov.</title>
        <authorList>
            <person name="Liu H."/>
        </authorList>
    </citation>
    <scope>NUCLEOTIDE SEQUENCE [LARGE SCALE GENOMIC DNA]</scope>
    <source>
        <strain evidence="4 5">TB2019</strain>
    </source>
</reference>
<keyword evidence="1" id="KW-1133">Transmembrane helix</keyword>
<evidence type="ECO:0000259" key="3">
    <source>
        <dbReference type="Pfam" id="PF00144"/>
    </source>
</evidence>
<accession>A0ABX7LKH2</accession>
<name>A0ABX7LKH2_9BACL</name>
<organism evidence="4 5">
    <name type="scientific">Paenibacillus tianjinensis</name>
    <dbReference type="NCBI Taxonomy" id="2810347"/>
    <lineage>
        <taxon>Bacteria</taxon>
        <taxon>Bacillati</taxon>
        <taxon>Bacillota</taxon>
        <taxon>Bacilli</taxon>
        <taxon>Bacillales</taxon>
        <taxon>Paenibacillaceae</taxon>
        <taxon>Paenibacillus</taxon>
    </lineage>
</organism>
<evidence type="ECO:0000313" key="4">
    <source>
        <dbReference type="EMBL" id="QSF46382.1"/>
    </source>
</evidence>
<sequence>MREYNRYKGLKQLSVSVLAVILLLLLAVPARAAEEGTDSAPSGTPLSSLAAVIDTYVAGRRQTTAAVSIAVVNDGRTVFNQAYGFADIEHETAADTDTVFEWGSCSKLLVWTSVMQLVEQGKLDLQQDIREYLPEGFLQKLKYDKPITLLNLMHHNAGWEDQITDLFYFAEEDVPELGEALALFEPRQVYEPGKVVAYSNYGAALAAYLVELQSGQPFYTYVNEHIFDVLGMEHTSIHPAQRDNEAVDAARSKIQGYTTKLKLIKKNRGYIGIYPAGSATGTAGDAAKFLAALMPAAGDYTPLFQSNTVLREMLSPSLNYDGTDIPRIAHGFFEVNHTVPALEHGGNTLGFSSKFTIDPASGFGMVVMTNQYNEWEYCAGLTDRVFGTYKPQASGMDLPDSVQVEGEYQSARRVVHGFTKMLGYLSTTKIVASISRNIIDYNDMPYKQIEPYVYVPVRQSGFAYFVMDAHGAVLKVSNPYFDSFPLTGLAAQRTGISLIVVGVGVLLIMLAMISGFVRWIIARFRRAAKPSSVFNKYYLWMNIAGLAFIVNNMILGYRTLNYTTYSAIRIHLIGNIVYVVLAAGYIMLLMMKLRSTEAGRASKIMYILSGVSALLFSAVIIGWDLYY</sequence>
<evidence type="ECO:0000256" key="2">
    <source>
        <dbReference type="SAM" id="SignalP"/>
    </source>
</evidence>
<feature type="domain" description="Beta-lactamase-related" evidence="3">
    <location>
        <begin position="53"/>
        <end position="373"/>
    </location>
</feature>
<dbReference type="Gene3D" id="3.40.710.10">
    <property type="entry name" value="DD-peptidase/beta-lactamase superfamily"/>
    <property type="match status" value="1"/>
</dbReference>
<feature type="transmembrane region" description="Helical" evidence="1">
    <location>
        <begin position="537"/>
        <end position="558"/>
    </location>
</feature>
<dbReference type="Proteomes" id="UP000663452">
    <property type="component" value="Chromosome"/>
</dbReference>
<feature type="transmembrane region" description="Helical" evidence="1">
    <location>
        <begin position="495"/>
        <end position="517"/>
    </location>
</feature>
<feature type="transmembrane region" description="Helical" evidence="1">
    <location>
        <begin position="603"/>
        <end position="623"/>
    </location>
</feature>
<keyword evidence="2" id="KW-0732">Signal</keyword>
<dbReference type="InterPro" id="IPR001466">
    <property type="entry name" value="Beta-lactam-related"/>
</dbReference>
<feature type="chain" id="PRO_5045265719" evidence="2">
    <location>
        <begin position="33"/>
        <end position="627"/>
    </location>
</feature>